<keyword evidence="6" id="KW-1185">Reference proteome</keyword>
<dbReference type="CDD" id="cd03255">
    <property type="entry name" value="ABC_MJ0796_LolCDE_FtsE"/>
    <property type="match status" value="1"/>
</dbReference>
<dbReference type="OrthoDB" id="3176024at2"/>
<name>A0A4Q2S3A8_9ACTN</name>
<reference evidence="5 6" key="1">
    <citation type="submission" date="2019-01" db="EMBL/GenBank/DDBJ databases">
        <title>Novel species of Nocardioides.</title>
        <authorList>
            <person name="Liu Q."/>
            <person name="Xin Y.-H."/>
        </authorList>
    </citation>
    <scope>NUCLEOTIDE SEQUENCE [LARGE SCALE GENOMIC DNA]</scope>
    <source>
        <strain evidence="5 6">HLT3-15</strain>
    </source>
</reference>
<dbReference type="InterPro" id="IPR017871">
    <property type="entry name" value="ABC_transporter-like_CS"/>
</dbReference>
<dbReference type="GO" id="GO:0005886">
    <property type="term" value="C:plasma membrane"/>
    <property type="evidence" value="ECO:0007669"/>
    <property type="project" value="TreeGrafter"/>
</dbReference>
<dbReference type="PANTHER" id="PTHR24220">
    <property type="entry name" value="IMPORT ATP-BINDING PROTEIN"/>
    <property type="match status" value="1"/>
</dbReference>
<feature type="domain" description="ABC transporter" evidence="4">
    <location>
        <begin position="17"/>
        <end position="234"/>
    </location>
</feature>
<dbReference type="PROSITE" id="PS00211">
    <property type="entry name" value="ABC_TRANSPORTER_1"/>
    <property type="match status" value="1"/>
</dbReference>
<keyword evidence="3 5" id="KW-0067">ATP-binding</keyword>
<dbReference type="InterPro" id="IPR015854">
    <property type="entry name" value="ABC_transpr_LolD-like"/>
</dbReference>
<dbReference type="InterPro" id="IPR017911">
    <property type="entry name" value="MacB-like_ATP-bd"/>
</dbReference>
<evidence type="ECO:0000256" key="3">
    <source>
        <dbReference type="ARBA" id="ARBA00022840"/>
    </source>
</evidence>
<dbReference type="Gene3D" id="3.40.50.300">
    <property type="entry name" value="P-loop containing nucleotide triphosphate hydrolases"/>
    <property type="match status" value="1"/>
</dbReference>
<dbReference type="GO" id="GO:0022857">
    <property type="term" value="F:transmembrane transporter activity"/>
    <property type="evidence" value="ECO:0007669"/>
    <property type="project" value="TreeGrafter"/>
</dbReference>
<protein>
    <submittedName>
        <fullName evidence="5">ABC transporter ATP-binding protein</fullName>
    </submittedName>
</protein>
<dbReference type="FunFam" id="3.40.50.300:FF:000032">
    <property type="entry name" value="Export ABC transporter ATP-binding protein"/>
    <property type="match status" value="1"/>
</dbReference>
<dbReference type="GO" id="GO:0098796">
    <property type="term" value="C:membrane protein complex"/>
    <property type="evidence" value="ECO:0007669"/>
    <property type="project" value="UniProtKB-ARBA"/>
</dbReference>
<evidence type="ECO:0000256" key="1">
    <source>
        <dbReference type="ARBA" id="ARBA00022448"/>
    </source>
</evidence>
<evidence type="ECO:0000259" key="4">
    <source>
        <dbReference type="PROSITE" id="PS50893"/>
    </source>
</evidence>
<evidence type="ECO:0000313" key="6">
    <source>
        <dbReference type="Proteomes" id="UP000291838"/>
    </source>
</evidence>
<dbReference type="PROSITE" id="PS50893">
    <property type="entry name" value="ABC_TRANSPORTER_2"/>
    <property type="match status" value="1"/>
</dbReference>
<keyword evidence="2" id="KW-0547">Nucleotide-binding</keyword>
<dbReference type="SUPFAM" id="SSF52540">
    <property type="entry name" value="P-loop containing nucleoside triphosphate hydrolases"/>
    <property type="match status" value="1"/>
</dbReference>
<dbReference type="GO" id="GO:0005524">
    <property type="term" value="F:ATP binding"/>
    <property type="evidence" value="ECO:0007669"/>
    <property type="project" value="UniProtKB-KW"/>
</dbReference>
<organism evidence="5 6">
    <name type="scientific">Nocardioides glacieisoli</name>
    <dbReference type="NCBI Taxonomy" id="1168730"/>
    <lineage>
        <taxon>Bacteria</taxon>
        <taxon>Bacillati</taxon>
        <taxon>Actinomycetota</taxon>
        <taxon>Actinomycetes</taxon>
        <taxon>Propionibacteriales</taxon>
        <taxon>Nocardioidaceae</taxon>
        <taxon>Nocardioides</taxon>
    </lineage>
</organism>
<accession>A0A4Q2S3A8</accession>
<dbReference type="SMART" id="SM00382">
    <property type="entry name" value="AAA"/>
    <property type="match status" value="1"/>
</dbReference>
<dbReference type="GO" id="GO:0016887">
    <property type="term" value="F:ATP hydrolysis activity"/>
    <property type="evidence" value="ECO:0007669"/>
    <property type="project" value="InterPro"/>
</dbReference>
<dbReference type="AlphaFoldDB" id="A0A4Q2S3A8"/>
<dbReference type="Proteomes" id="UP000291838">
    <property type="component" value="Unassembled WGS sequence"/>
</dbReference>
<dbReference type="RefSeq" id="WP_129473163.1">
    <property type="nucleotide sequence ID" value="NZ_SDWS01000001.1"/>
</dbReference>
<keyword evidence="1" id="KW-0813">Transport</keyword>
<comment type="caution">
    <text evidence="5">The sequence shown here is derived from an EMBL/GenBank/DDBJ whole genome shotgun (WGS) entry which is preliminary data.</text>
</comment>
<dbReference type="InterPro" id="IPR003439">
    <property type="entry name" value="ABC_transporter-like_ATP-bd"/>
</dbReference>
<gene>
    <name evidence="5" type="ORF">EUA06_01105</name>
</gene>
<evidence type="ECO:0000313" key="5">
    <source>
        <dbReference type="EMBL" id="RYB96211.1"/>
    </source>
</evidence>
<dbReference type="InterPro" id="IPR003593">
    <property type="entry name" value="AAA+_ATPase"/>
</dbReference>
<sequence length="235" mass="24908">MTSATALPEPITTGYQIDATGLEKSYITPGGVTVRALDGVDLHIDAAEVIALVGPSGSGKSTLLHLLGGMDEPDAGSIVCDGRDVTALPRAELVAFRRTVGFVFQHFALLPALTARDNVMLPVLPYKTTYDAKDRARSLLDDVGLAGREDALPSQISGGQRQRVAIARALMNDPRLLVADEPTGNLDSTTGAEILDLLFGIRETRGVTVVLATHDETVAARCDRIVPIADGRLVR</sequence>
<dbReference type="EMBL" id="SDWS01000001">
    <property type="protein sequence ID" value="RYB96211.1"/>
    <property type="molecule type" value="Genomic_DNA"/>
</dbReference>
<evidence type="ECO:0000256" key="2">
    <source>
        <dbReference type="ARBA" id="ARBA00022741"/>
    </source>
</evidence>
<dbReference type="InterPro" id="IPR027417">
    <property type="entry name" value="P-loop_NTPase"/>
</dbReference>
<dbReference type="Pfam" id="PF00005">
    <property type="entry name" value="ABC_tran"/>
    <property type="match status" value="1"/>
</dbReference>
<proteinExistence type="predicted"/>